<proteinExistence type="predicted"/>
<gene>
    <name evidence="2" type="ORF">SDC9_171123</name>
</gene>
<evidence type="ECO:0000313" key="2">
    <source>
        <dbReference type="EMBL" id="MPN23730.1"/>
    </source>
</evidence>
<evidence type="ECO:0000259" key="1">
    <source>
        <dbReference type="Pfam" id="PF07510"/>
    </source>
</evidence>
<feature type="domain" description="GmrSD restriction endonucleases C-terminal" evidence="1">
    <location>
        <begin position="2"/>
        <end position="140"/>
    </location>
</feature>
<dbReference type="PANTHER" id="PTHR35149:SF2">
    <property type="entry name" value="DUF262 DOMAIN-CONTAINING PROTEIN"/>
    <property type="match status" value="1"/>
</dbReference>
<dbReference type="PANTHER" id="PTHR35149">
    <property type="entry name" value="SLL5132 PROTEIN"/>
    <property type="match status" value="1"/>
</dbReference>
<dbReference type="InterPro" id="IPR011089">
    <property type="entry name" value="GmrSD_C"/>
</dbReference>
<organism evidence="2">
    <name type="scientific">bioreactor metagenome</name>
    <dbReference type="NCBI Taxonomy" id="1076179"/>
    <lineage>
        <taxon>unclassified sequences</taxon>
        <taxon>metagenomes</taxon>
        <taxon>ecological metagenomes</taxon>
    </lineage>
</organism>
<dbReference type="Pfam" id="PF07510">
    <property type="entry name" value="GmrSD_C"/>
    <property type="match status" value="1"/>
</dbReference>
<sequence>MRYILSKFTQYIEQRAWNNAAHNNLEHFYASTVDIEHILPQTPNDNVMDSFDKPEKYEEYVEKLGNLTLLEKTINTSVSNDLYVNKKAGYRQSSFLLTRSIAEKPQVGSNTQLNRAVRDLLQFEEWSSESIELRQEMLVKLASEVWGMPSAEDNS</sequence>
<name>A0A645GCD0_9ZZZZ</name>
<comment type="caution">
    <text evidence="2">The sequence shown here is derived from an EMBL/GenBank/DDBJ whole genome shotgun (WGS) entry which is preliminary data.</text>
</comment>
<protein>
    <recommendedName>
        <fullName evidence="1">GmrSD restriction endonucleases C-terminal domain-containing protein</fullName>
    </recommendedName>
</protein>
<dbReference type="AlphaFoldDB" id="A0A645GCD0"/>
<dbReference type="EMBL" id="VSSQ01072323">
    <property type="protein sequence ID" value="MPN23730.1"/>
    <property type="molecule type" value="Genomic_DNA"/>
</dbReference>
<accession>A0A645GCD0</accession>
<reference evidence="2" key="1">
    <citation type="submission" date="2019-08" db="EMBL/GenBank/DDBJ databases">
        <authorList>
            <person name="Kucharzyk K."/>
            <person name="Murdoch R.W."/>
            <person name="Higgins S."/>
            <person name="Loffler F."/>
        </authorList>
    </citation>
    <scope>NUCLEOTIDE SEQUENCE</scope>
</reference>